<accession>A0A8S1VZR3</accession>
<gene>
    <name evidence="1" type="ORF">PPENT_87.1.T0760068</name>
</gene>
<dbReference type="EMBL" id="CAJJDO010000076">
    <property type="protein sequence ID" value="CAD8181322.1"/>
    <property type="molecule type" value="Genomic_DNA"/>
</dbReference>
<dbReference type="OrthoDB" id="294433at2759"/>
<dbReference type="AlphaFoldDB" id="A0A8S1VZR3"/>
<protein>
    <submittedName>
        <fullName evidence="1">Uncharacterized protein</fullName>
    </submittedName>
</protein>
<sequence length="249" mass="29724">MNHCDNYFQLSETDNQNIQAIKSKWRFQNNSINGQPQLKIEFEEQPQKSFQLPDVFLTTRQNQHKQSFHEIPKKSRKGSNISLSSLEVSPKIPILNKSKQEKFKELSDLQKSYSQYKKSFHKVKHQQQTQQFNTSTYLQQESSFLFNGVKLPYSLYMINKNRQLAISNIMQNANVQLQEQSKQQIEMIDNQIKKVRSEHQNRQKVKEYRSRSYLQNAYYSMLCVNQDSKRRLKKIIQGKFPMESRFQQL</sequence>
<evidence type="ECO:0000313" key="1">
    <source>
        <dbReference type="EMBL" id="CAD8181322.1"/>
    </source>
</evidence>
<reference evidence="1" key="1">
    <citation type="submission" date="2021-01" db="EMBL/GenBank/DDBJ databases">
        <authorList>
            <consortium name="Genoscope - CEA"/>
            <person name="William W."/>
        </authorList>
    </citation>
    <scope>NUCLEOTIDE SEQUENCE</scope>
</reference>
<keyword evidence="2" id="KW-1185">Reference proteome</keyword>
<dbReference type="Proteomes" id="UP000689195">
    <property type="component" value="Unassembled WGS sequence"/>
</dbReference>
<organism evidence="1 2">
    <name type="scientific">Paramecium pentaurelia</name>
    <dbReference type="NCBI Taxonomy" id="43138"/>
    <lineage>
        <taxon>Eukaryota</taxon>
        <taxon>Sar</taxon>
        <taxon>Alveolata</taxon>
        <taxon>Ciliophora</taxon>
        <taxon>Intramacronucleata</taxon>
        <taxon>Oligohymenophorea</taxon>
        <taxon>Peniculida</taxon>
        <taxon>Parameciidae</taxon>
        <taxon>Paramecium</taxon>
    </lineage>
</organism>
<evidence type="ECO:0000313" key="2">
    <source>
        <dbReference type="Proteomes" id="UP000689195"/>
    </source>
</evidence>
<comment type="caution">
    <text evidence="1">The sequence shown here is derived from an EMBL/GenBank/DDBJ whole genome shotgun (WGS) entry which is preliminary data.</text>
</comment>
<name>A0A8S1VZR3_9CILI</name>
<proteinExistence type="predicted"/>